<dbReference type="Pfam" id="PF25209">
    <property type="entry name" value="Phage_capsid_4"/>
    <property type="match status" value="1"/>
</dbReference>
<dbReference type="AlphaFoldDB" id="A0A238JYJ7"/>
<dbReference type="PANTHER" id="PTHR10381:SF70">
    <property type="entry name" value="ATP-DEPENDENT CLP PROTEASE PROTEOLYTIC SUBUNIT"/>
    <property type="match status" value="1"/>
</dbReference>
<proteinExistence type="predicted"/>
<evidence type="ECO:0000256" key="4">
    <source>
        <dbReference type="SAM" id="MobiDB-lite"/>
    </source>
</evidence>
<dbReference type="SUPFAM" id="SSF52096">
    <property type="entry name" value="ClpP/crotonase"/>
    <property type="match status" value="1"/>
</dbReference>
<dbReference type="RefSeq" id="WP_176527063.1">
    <property type="nucleotide sequence ID" value="NZ_FXYH01000002.1"/>
</dbReference>
<dbReference type="InterPro" id="IPR023562">
    <property type="entry name" value="ClpP/TepA"/>
</dbReference>
<dbReference type="GO" id="GO:0051117">
    <property type="term" value="F:ATPase binding"/>
    <property type="evidence" value="ECO:0007669"/>
    <property type="project" value="TreeGrafter"/>
</dbReference>
<dbReference type="GO" id="GO:0004252">
    <property type="term" value="F:serine-type endopeptidase activity"/>
    <property type="evidence" value="ECO:0007669"/>
    <property type="project" value="TreeGrafter"/>
</dbReference>
<evidence type="ECO:0000256" key="3">
    <source>
        <dbReference type="ARBA" id="ARBA00022825"/>
    </source>
</evidence>
<gene>
    <name evidence="5" type="ORF">PEV8663_00574</name>
</gene>
<feature type="region of interest" description="Disordered" evidence="4">
    <location>
        <begin position="204"/>
        <end position="228"/>
    </location>
</feature>
<dbReference type="InterPro" id="IPR029045">
    <property type="entry name" value="ClpP/crotonase-like_dom_sf"/>
</dbReference>
<dbReference type="EMBL" id="FXYH01000002">
    <property type="protein sequence ID" value="SMX35730.1"/>
    <property type="molecule type" value="Genomic_DNA"/>
</dbReference>
<evidence type="ECO:0000256" key="2">
    <source>
        <dbReference type="ARBA" id="ARBA00022801"/>
    </source>
</evidence>
<accession>A0A238JYJ7</accession>
<dbReference type="GO" id="GO:0004176">
    <property type="term" value="F:ATP-dependent peptidase activity"/>
    <property type="evidence" value="ECO:0007669"/>
    <property type="project" value="TreeGrafter"/>
</dbReference>
<keyword evidence="3" id="KW-0720">Serine protease</keyword>
<organism evidence="5 6">
    <name type="scientific">Pelagimonas varians</name>
    <dbReference type="NCBI Taxonomy" id="696760"/>
    <lineage>
        <taxon>Bacteria</taxon>
        <taxon>Pseudomonadati</taxon>
        <taxon>Pseudomonadota</taxon>
        <taxon>Alphaproteobacteria</taxon>
        <taxon>Rhodobacterales</taxon>
        <taxon>Roseobacteraceae</taxon>
        <taxon>Pelagimonas</taxon>
    </lineage>
</organism>
<dbReference type="Proteomes" id="UP000220836">
    <property type="component" value="Unassembled WGS sequence"/>
</dbReference>
<dbReference type="CDD" id="cd07016">
    <property type="entry name" value="S14_ClpP_1"/>
    <property type="match status" value="1"/>
</dbReference>
<keyword evidence="6" id="KW-1185">Reference proteome</keyword>
<name>A0A238JYJ7_9RHOB</name>
<dbReference type="GO" id="GO:0006515">
    <property type="term" value="P:protein quality control for misfolded or incompletely synthesized proteins"/>
    <property type="evidence" value="ECO:0007669"/>
    <property type="project" value="TreeGrafter"/>
</dbReference>
<protein>
    <submittedName>
        <fullName evidence="5">ATP-dependent Clp protease proteolytic subunit</fullName>
    </submittedName>
</protein>
<dbReference type="Pfam" id="PF00574">
    <property type="entry name" value="CLP_protease"/>
    <property type="match status" value="1"/>
</dbReference>
<dbReference type="GO" id="GO:0009368">
    <property type="term" value="C:endopeptidase Clp complex"/>
    <property type="evidence" value="ECO:0007669"/>
    <property type="project" value="TreeGrafter"/>
</dbReference>
<keyword evidence="2" id="KW-0378">Hydrolase</keyword>
<feature type="compositionally biased region" description="Polar residues" evidence="4">
    <location>
        <begin position="204"/>
        <end position="220"/>
    </location>
</feature>
<dbReference type="Gene3D" id="3.90.226.10">
    <property type="entry name" value="2-enoyl-CoA Hydratase, Chain A, domain 1"/>
    <property type="match status" value="1"/>
</dbReference>
<evidence type="ECO:0000313" key="5">
    <source>
        <dbReference type="EMBL" id="SMX35730.1"/>
    </source>
</evidence>
<dbReference type="NCBIfam" id="NF045542">
    <property type="entry name" value="Clp_rel_HeadMat"/>
    <property type="match status" value="1"/>
</dbReference>
<keyword evidence="1 5" id="KW-0645">Protease</keyword>
<dbReference type="PANTHER" id="PTHR10381">
    <property type="entry name" value="ATP-DEPENDENT CLP PROTEASE PROTEOLYTIC SUBUNIT"/>
    <property type="match status" value="1"/>
</dbReference>
<reference evidence="5 6" key="1">
    <citation type="submission" date="2017-05" db="EMBL/GenBank/DDBJ databases">
        <authorList>
            <person name="Song R."/>
            <person name="Chenine A.L."/>
            <person name="Ruprecht R.M."/>
        </authorList>
    </citation>
    <scope>NUCLEOTIDE SEQUENCE [LARGE SCALE GENOMIC DNA]</scope>
    <source>
        <strain evidence="5 6">CECT 8663</strain>
    </source>
</reference>
<sequence>MDGTDLITNGEIILEGDVLCNEWCGWMETGCFSAQMVREALAQFSGAATVRLNSGGGDPFEGEAIRVALAGHPGGVTVVVGGVAASAASLLLMGASRIEISEGSFIMIHDPSSGSFGRAGDHRREGERLDLLAATYASVYAARSGASPEDVSQMMADETWFGGPAAVEAGFADAVSGQSQELSASLSLVAAQAMHNSTGQRLQMCSNHFSPEGTAPSSIKTAGGGRPQAQMAATQELEMPAEENTVIAPANPTSPNAGAPEVTLQTTMAAPDTSAAELRGAEGERARQRSIRDMAQPFMASGQLTSMQVDALIDEGTPAEHAGNRMMAVMSAAEPPVVPTSGGARINRDETETRREGLVQAMMRNYEGPGAQFRGMRLSGLAMELAGGSGYDRNALVAQGMRSTSMMGGAHGVSDFAYITTEVMNRSLIGEYDRRGANWNVVTGAPMSASDFRELHAVRFGGDFQLKSVKEDGEYQEATLNDEAEGLKVERRGRTIHLTFEAVINDDMSAFNRIPREFAMAARVMEASMVWNLIRANAVLKSDKKALFHADHGNLAAPGGAISIASVAAGRNRMWAQKAFGSAKDGEDFLQITPDLLIVPPALEMAALQFTAGITPTKTSDANPYKGTLTPVVVPNLSAGAASGSDSSWYLGSSDLPPISVAYLEGYEAPTVQTI</sequence>
<evidence type="ECO:0000313" key="6">
    <source>
        <dbReference type="Proteomes" id="UP000220836"/>
    </source>
</evidence>
<evidence type="ECO:0000256" key="1">
    <source>
        <dbReference type="ARBA" id="ARBA00022670"/>
    </source>
</evidence>